<dbReference type="Gene3D" id="2.30.30.90">
    <property type="match status" value="1"/>
</dbReference>
<dbReference type="Proteomes" id="UP000268469">
    <property type="component" value="Unassembled WGS sequence"/>
</dbReference>
<comment type="caution">
    <text evidence="3">The sequence shown here is derived from an EMBL/GenBank/DDBJ whole genome shotgun (WGS) entry which is preliminary data.</text>
</comment>
<proteinExistence type="predicted"/>
<dbReference type="GO" id="GO:0046914">
    <property type="term" value="F:transition metal ion binding"/>
    <property type="evidence" value="ECO:0007669"/>
    <property type="project" value="InterPro"/>
</dbReference>
<accession>A0A660SJU2</accession>
<reference evidence="3 4" key="1">
    <citation type="submission" date="2018-06" db="EMBL/GenBank/DDBJ databases">
        <title>Extensive metabolic versatility and redundancy in microbially diverse, dynamic hydrothermal sediments.</title>
        <authorList>
            <person name="Dombrowski N."/>
            <person name="Teske A."/>
            <person name="Baker B.J."/>
        </authorList>
    </citation>
    <scope>NUCLEOTIDE SEQUENCE [LARGE SCALE GENOMIC DNA]</scope>
    <source>
        <strain evidence="3">B36_G15</strain>
    </source>
</reference>
<organism evidence="3 4">
    <name type="scientific">candidate division WOR-3 bacterium</name>
    <dbReference type="NCBI Taxonomy" id="2052148"/>
    <lineage>
        <taxon>Bacteria</taxon>
        <taxon>Bacteria division WOR-3</taxon>
    </lineage>
</organism>
<keyword evidence="1" id="KW-0408">Iron</keyword>
<dbReference type="AlphaFoldDB" id="A0A660SJU2"/>
<evidence type="ECO:0000313" key="3">
    <source>
        <dbReference type="EMBL" id="RKX70802.1"/>
    </source>
</evidence>
<dbReference type="PANTHER" id="PTHR43151:SF1">
    <property type="entry name" value="SSR2333 PROTEIN"/>
    <property type="match status" value="1"/>
</dbReference>
<evidence type="ECO:0000259" key="2">
    <source>
        <dbReference type="SMART" id="SM00899"/>
    </source>
</evidence>
<dbReference type="InterPro" id="IPR008988">
    <property type="entry name" value="Transcriptional_repressor_C"/>
</dbReference>
<evidence type="ECO:0000313" key="4">
    <source>
        <dbReference type="Proteomes" id="UP000268469"/>
    </source>
</evidence>
<dbReference type="InterPro" id="IPR007167">
    <property type="entry name" value="Fe-transptr_FeoA-like"/>
</dbReference>
<name>A0A660SJU2_UNCW3</name>
<protein>
    <recommendedName>
        <fullName evidence="2">Ferrous iron transporter FeoA-like domain-containing protein</fullName>
    </recommendedName>
</protein>
<dbReference type="PANTHER" id="PTHR43151">
    <property type="entry name" value="FEOA FAMILY PROTEIN"/>
    <property type="match status" value="1"/>
</dbReference>
<dbReference type="SMART" id="SM00899">
    <property type="entry name" value="FeoA"/>
    <property type="match status" value="1"/>
</dbReference>
<dbReference type="InterPro" id="IPR053184">
    <property type="entry name" value="FeoA-like"/>
</dbReference>
<dbReference type="EMBL" id="QNBE01000027">
    <property type="protein sequence ID" value="RKX70802.1"/>
    <property type="molecule type" value="Genomic_DNA"/>
</dbReference>
<dbReference type="Pfam" id="PF04023">
    <property type="entry name" value="FeoA"/>
    <property type="match status" value="1"/>
</dbReference>
<evidence type="ECO:0000256" key="1">
    <source>
        <dbReference type="ARBA" id="ARBA00023004"/>
    </source>
</evidence>
<gene>
    <name evidence="3" type="ORF">DRP53_03830</name>
</gene>
<dbReference type="InterPro" id="IPR038157">
    <property type="entry name" value="FeoA_core_dom"/>
</dbReference>
<dbReference type="SUPFAM" id="SSF50037">
    <property type="entry name" value="C-terminal domain of transcriptional repressors"/>
    <property type="match status" value="1"/>
</dbReference>
<feature type="domain" description="Ferrous iron transporter FeoA-like" evidence="2">
    <location>
        <begin position="2"/>
        <end position="73"/>
    </location>
</feature>
<sequence>MLPLSAVEPGRRVEIVEIRAGRGLIMRLATMGFYPGTVIDVISNIGRGPLIIAREGIRLGLGFGMANKIWVRILR</sequence>